<dbReference type="EMBL" id="PP944851">
    <property type="protein sequence ID" value="XDJ02212.1"/>
    <property type="molecule type" value="Genomic_DNA"/>
</dbReference>
<sequence length="30" mass="3338">MLTDWLGISARPWKVANSPPQLVSPLCNSR</sequence>
<reference evidence="1" key="1">
    <citation type="submission" date="2024-06" db="EMBL/GenBank/DDBJ databases">
        <title>This phage originates from the Bacteriophage catalogue of the Bacteriophage Competence Centre, Department of Microbiology und Biotechnology, Max Rubner-Institut, Kiel, Germany.</title>
        <authorList>
            <person name="Sprotte S."/>
            <person name="Brinks E."/>
            <person name="Hille F."/>
        </authorList>
    </citation>
    <scope>NUCLEOTIDE SEQUENCE</scope>
</reference>
<organism evidence="1">
    <name type="scientific">Enterococcus phage PMBT56</name>
    <dbReference type="NCBI Taxonomy" id="3229530"/>
    <lineage>
        <taxon>Viruses</taxon>
        <taxon>Duplodnaviria</taxon>
        <taxon>Heunggongvirae</taxon>
        <taxon>Uroviricota</taxon>
        <taxon>Caudoviricetes</taxon>
        <taxon>Saphexavirus</taxon>
    </lineage>
</organism>
<name>A0AB39C6L4_9CAUD</name>
<accession>A0AB39C6L4</accession>
<evidence type="ECO:0000313" key="1">
    <source>
        <dbReference type="EMBL" id="XDJ02212.1"/>
    </source>
</evidence>
<proteinExistence type="predicted"/>
<protein>
    <submittedName>
        <fullName evidence="1">Uncharacterized protein</fullName>
    </submittedName>
</protein>